<dbReference type="InterPro" id="IPR006626">
    <property type="entry name" value="PbH1"/>
</dbReference>
<evidence type="ECO:0000313" key="2">
    <source>
        <dbReference type="EMBL" id="QNO51662.1"/>
    </source>
</evidence>
<sequence>MSWYLNNSLLHTNESVREANYTLHAQYVGENNVSAVAKNANGTDMQTWVWNVTLNCTCGDTCVNETGWWRDGGAFIASNTPIQHAIDNATAGDTICVKDGTYTENVDVTKSHLTIRSENGPSVTTVSASLNPNKHVFDITDQTNVTLKGFEIRDAYGTSQSVAGIYMYNARECNISGNIVTNISATGYNCAYGIRLDASSDNNSFHTTTVYNLDANYYTYGIELYSSSDNSFHTTTVYNLDANSEAYGIYLSSSSNNNSFDTGTTVYNLDANDYAYGIELDYSSDNSFHTTTVYNLSADDGDTYGIWLDYSSDNSFHTTTVYNLDANSEAYGIYLYSSSDNNSFDTSTVYNLDANYRAYGIELYSSSDNSFHTSTVYNLSSANSEAYGIYLWSSSDNNSFDTSTVYNLSSAYDYAIGIYLRSSSGNSFDTSTVYDLFTDDYAYGIWLRSSSDNNSFSSGSISDINAPTWWDFCSDASSDGNSAENITISSIAITISFTYDNGIMLKSVETPPADPADKRNISKYVNAVEVTADSWIFMNVSYEEGDLGGVDENSLRMWKHNGTDWTEVPGTNGVNTAENYVYANITEFGSISRLLEILHLYCH</sequence>
<dbReference type="SMART" id="SM00710">
    <property type="entry name" value="PbH1"/>
    <property type="match status" value="12"/>
</dbReference>
<reference evidence="2" key="1">
    <citation type="submission" date="2020-06" db="EMBL/GenBank/DDBJ databases">
        <title>Unique genomic features of the anaerobic methanotrophic archaea.</title>
        <authorList>
            <person name="Chadwick G.L."/>
            <person name="Skennerton C.T."/>
            <person name="Laso-Perez R."/>
            <person name="Leu A.O."/>
            <person name="Speth D.R."/>
            <person name="Yu H."/>
            <person name="Morgan-Lang C."/>
            <person name="Hatzenpichler R."/>
            <person name="Goudeau D."/>
            <person name="Malmstrom R."/>
            <person name="Brazelton W.J."/>
            <person name="Woyke T."/>
            <person name="Hallam S.J."/>
            <person name="Tyson G.W."/>
            <person name="Wegener G."/>
            <person name="Boetius A."/>
            <person name="Orphan V."/>
        </authorList>
    </citation>
    <scope>NUCLEOTIDE SEQUENCE</scope>
</reference>
<dbReference type="Gene3D" id="2.160.20.10">
    <property type="entry name" value="Single-stranded right-handed beta-helix, Pectin lyase-like"/>
    <property type="match status" value="1"/>
</dbReference>
<dbReference type="AlphaFoldDB" id="A0A7G9YUH8"/>
<dbReference type="InterPro" id="IPR012334">
    <property type="entry name" value="Pectin_lyas_fold"/>
</dbReference>
<evidence type="ECO:0000259" key="1">
    <source>
        <dbReference type="Pfam" id="PF13229"/>
    </source>
</evidence>
<protein>
    <recommendedName>
        <fullName evidence="1">Right handed beta helix domain-containing protein</fullName>
    </recommendedName>
</protein>
<accession>A0A7G9YUH8</accession>
<dbReference type="Pfam" id="PF13229">
    <property type="entry name" value="Beta_helix"/>
    <property type="match status" value="1"/>
</dbReference>
<feature type="domain" description="Right handed beta helix" evidence="1">
    <location>
        <begin position="193"/>
        <end position="375"/>
    </location>
</feature>
<name>A0A7G9YUH8_9EURY</name>
<proteinExistence type="predicted"/>
<dbReference type="InterPro" id="IPR011050">
    <property type="entry name" value="Pectin_lyase_fold/virulence"/>
</dbReference>
<dbReference type="InterPro" id="IPR039448">
    <property type="entry name" value="Beta_helix"/>
</dbReference>
<gene>
    <name evidence="2" type="ORF">IGDPAKFA_00016</name>
</gene>
<organism evidence="2">
    <name type="scientific">Candidatus Methanophagaceae archaeon ANME-1 ERB6</name>
    <dbReference type="NCBI Taxonomy" id="2759912"/>
    <lineage>
        <taxon>Archaea</taxon>
        <taxon>Methanobacteriati</taxon>
        <taxon>Methanobacteriota</taxon>
        <taxon>Stenosarchaea group</taxon>
        <taxon>Methanomicrobia</taxon>
        <taxon>Candidatus Methanophagales</taxon>
        <taxon>Candidatus Methanophagaceae</taxon>
    </lineage>
</organism>
<dbReference type="SUPFAM" id="SSF51126">
    <property type="entry name" value="Pectin lyase-like"/>
    <property type="match status" value="2"/>
</dbReference>
<dbReference type="EMBL" id="MT631475">
    <property type="protein sequence ID" value="QNO51662.1"/>
    <property type="molecule type" value="Genomic_DNA"/>
</dbReference>